<name>A0ABW6PP57_9NOCA</name>
<sequence>MGALSTAAPTGELLTRILSETPAYRRRWATAGTRFRSHGPAPAAVARVVAEHLWSAGEHPDTDIELPRRLRDRIRRALTGIHLTGQTLEWFIAAFDMSEDHTRRLWSVFSGDDPEAVHSICDTVPVQRPMTRRQWHRTMTLFERYSFAVDGSYKLRHTLQVIQALEDDVDSYLFNHEPYADRIQVLHGGALGNHHDYGFGLSSDEISFGRALLTGQRITLEYKTHFAPRTHYPREVRRAVRARAENLDFAIQFPRRRHPPAIWFCAWPDHLEGAPVREDRLDIVDGSAHRFVPFAQHCVLGFRWEW</sequence>
<protein>
    <submittedName>
        <fullName evidence="1">Uncharacterized protein</fullName>
    </submittedName>
</protein>
<keyword evidence="2" id="KW-1185">Reference proteome</keyword>
<dbReference type="Proteomes" id="UP001601444">
    <property type="component" value="Unassembled WGS sequence"/>
</dbReference>
<comment type="caution">
    <text evidence="1">The sequence shown here is derived from an EMBL/GenBank/DDBJ whole genome shotgun (WGS) entry which is preliminary data.</text>
</comment>
<organism evidence="1 2">
    <name type="scientific">Nocardia thailandica</name>
    <dbReference type="NCBI Taxonomy" id="257275"/>
    <lineage>
        <taxon>Bacteria</taxon>
        <taxon>Bacillati</taxon>
        <taxon>Actinomycetota</taxon>
        <taxon>Actinomycetes</taxon>
        <taxon>Mycobacteriales</taxon>
        <taxon>Nocardiaceae</taxon>
        <taxon>Nocardia</taxon>
    </lineage>
</organism>
<reference evidence="1 2" key="1">
    <citation type="submission" date="2024-10" db="EMBL/GenBank/DDBJ databases">
        <title>The Natural Products Discovery Center: Release of the First 8490 Sequenced Strains for Exploring Actinobacteria Biosynthetic Diversity.</title>
        <authorList>
            <person name="Kalkreuter E."/>
            <person name="Kautsar S.A."/>
            <person name="Yang D."/>
            <person name="Bader C.D."/>
            <person name="Teijaro C.N."/>
            <person name="Fluegel L."/>
            <person name="Davis C.M."/>
            <person name="Simpson J.R."/>
            <person name="Lauterbach L."/>
            <person name="Steele A.D."/>
            <person name="Gui C."/>
            <person name="Meng S."/>
            <person name="Li G."/>
            <person name="Viehrig K."/>
            <person name="Ye F."/>
            <person name="Su P."/>
            <person name="Kiefer A.F."/>
            <person name="Nichols A."/>
            <person name="Cepeda A.J."/>
            <person name="Yan W."/>
            <person name="Fan B."/>
            <person name="Jiang Y."/>
            <person name="Adhikari A."/>
            <person name="Zheng C.-J."/>
            <person name="Schuster L."/>
            <person name="Cowan T.M."/>
            <person name="Smanski M.J."/>
            <person name="Chevrette M.G."/>
            <person name="De Carvalho L.P.S."/>
            <person name="Shen B."/>
        </authorList>
    </citation>
    <scope>NUCLEOTIDE SEQUENCE [LARGE SCALE GENOMIC DNA]</scope>
    <source>
        <strain evidence="1 2">NPDC004045</strain>
    </source>
</reference>
<evidence type="ECO:0000313" key="2">
    <source>
        <dbReference type="Proteomes" id="UP001601444"/>
    </source>
</evidence>
<dbReference type="EMBL" id="JBIAMX010000007">
    <property type="protein sequence ID" value="MFF0544118.1"/>
    <property type="molecule type" value="Genomic_DNA"/>
</dbReference>
<proteinExistence type="predicted"/>
<evidence type="ECO:0000313" key="1">
    <source>
        <dbReference type="EMBL" id="MFF0544118.1"/>
    </source>
</evidence>
<accession>A0ABW6PP57</accession>
<dbReference type="RefSeq" id="WP_052314451.1">
    <property type="nucleotide sequence ID" value="NZ_JBIAMX010000007.1"/>
</dbReference>
<gene>
    <name evidence="1" type="ORF">ACFYTF_14910</name>
</gene>